<gene>
    <name evidence="2" type="ORF">ACFQO6_02360</name>
</gene>
<dbReference type="RefSeq" id="WP_255890125.1">
    <property type="nucleotide sequence ID" value="NZ_JAFMZM010000003.1"/>
</dbReference>
<keyword evidence="3" id="KW-1185">Reference proteome</keyword>
<evidence type="ECO:0000313" key="3">
    <source>
        <dbReference type="Proteomes" id="UP001596524"/>
    </source>
</evidence>
<evidence type="ECO:0000313" key="2">
    <source>
        <dbReference type="EMBL" id="MFC7359096.1"/>
    </source>
</evidence>
<accession>A0ABW2MZ33</accession>
<protein>
    <submittedName>
        <fullName evidence="2">Uncharacterized protein</fullName>
    </submittedName>
</protein>
<proteinExistence type="predicted"/>
<organism evidence="2 3">
    <name type="scientific">Nocardioides astragali</name>
    <dbReference type="NCBI Taxonomy" id="1776736"/>
    <lineage>
        <taxon>Bacteria</taxon>
        <taxon>Bacillati</taxon>
        <taxon>Actinomycetota</taxon>
        <taxon>Actinomycetes</taxon>
        <taxon>Propionibacteriales</taxon>
        <taxon>Nocardioidaceae</taxon>
        <taxon>Nocardioides</taxon>
    </lineage>
</organism>
<sequence length="48" mass="4931">MSSQPNDPDVGRPGDETEDQDAAGVEIGSTEGEGSTFEPEEDPEGHAG</sequence>
<comment type="caution">
    <text evidence="2">The sequence shown here is derived from an EMBL/GenBank/DDBJ whole genome shotgun (WGS) entry which is preliminary data.</text>
</comment>
<dbReference type="EMBL" id="JBHTCH010000001">
    <property type="protein sequence ID" value="MFC7359096.1"/>
    <property type="molecule type" value="Genomic_DNA"/>
</dbReference>
<dbReference type="Proteomes" id="UP001596524">
    <property type="component" value="Unassembled WGS sequence"/>
</dbReference>
<feature type="region of interest" description="Disordered" evidence="1">
    <location>
        <begin position="1"/>
        <end position="48"/>
    </location>
</feature>
<reference evidence="3" key="1">
    <citation type="journal article" date="2019" name="Int. J. Syst. Evol. Microbiol.">
        <title>The Global Catalogue of Microorganisms (GCM) 10K type strain sequencing project: providing services to taxonomists for standard genome sequencing and annotation.</title>
        <authorList>
            <consortium name="The Broad Institute Genomics Platform"/>
            <consortium name="The Broad Institute Genome Sequencing Center for Infectious Disease"/>
            <person name="Wu L."/>
            <person name="Ma J."/>
        </authorList>
    </citation>
    <scope>NUCLEOTIDE SEQUENCE [LARGE SCALE GENOMIC DNA]</scope>
    <source>
        <strain evidence="3">FCH27</strain>
    </source>
</reference>
<name>A0ABW2MZ33_9ACTN</name>
<feature type="compositionally biased region" description="Acidic residues" evidence="1">
    <location>
        <begin position="38"/>
        <end position="48"/>
    </location>
</feature>
<evidence type="ECO:0000256" key="1">
    <source>
        <dbReference type="SAM" id="MobiDB-lite"/>
    </source>
</evidence>